<proteinExistence type="predicted"/>
<dbReference type="eggNOG" id="COG5314">
    <property type="taxonomic scope" value="Bacteria"/>
</dbReference>
<dbReference type="EMBL" id="CP002016">
    <property type="protein sequence ID" value="ADG20765.1"/>
    <property type="molecule type" value="Genomic_DNA"/>
</dbReference>
<dbReference type="AlphaFoldDB" id="D5WN86"/>
<geneLocation type="plasmid" evidence="2 3">
    <name>pBC201</name>
</geneLocation>
<dbReference type="KEGG" id="bge:BC1002_6976"/>
<evidence type="ECO:0000313" key="2">
    <source>
        <dbReference type="EMBL" id="ADG20765.1"/>
    </source>
</evidence>
<accession>D5WN86</accession>
<evidence type="ECO:0000256" key="1">
    <source>
        <dbReference type="SAM" id="MobiDB-lite"/>
    </source>
</evidence>
<sequence>MTGGATEITQLLNHAELASSVAQQAQMVEQNVQAQITRLQQYVTMVQNLKQVPTSLIDHGDRPLPHADSDFQSLSTAITQLQQAANATSGLFGRSLPEMNTTGMSPAQWLSAYTSLASRRGGISDAQAGAGSTHHIHHAARHDAATRHH</sequence>
<reference evidence="3" key="1">
    <citation type="submission" date="2010-04" db="EMBL/GenBank/DDBJ databases">
        <title>Complete sequence of plasmid 1 of Burkholderia sp. CCGE1002.</title>
        <authorList>
            <consortium name="US DOE Joint Genome Institute"/>
            <person name="Lucas S."/>
            <person name="Copeland A."/>
            <person name="Lapidus A."/>
            <person name="Cheng J.-F."/>
            <person name="Bruce D."/>
            <person name="Goodwin L."/>
            <person name="Pitluck S."/>
            <person name="Chertkov O."/>
            <person name="Detter J.C."/>
            <person name="Han C."/>
            <person name="Tapia R."/>
            <person name="Land M."/>
            <person name="Hauser L."/>
            <person name="Kyrpides N."/>
            <person name="Ovchinnikova G."/>
            <person name="Martinez-Romero E."/>
            <person name="Hernandez M.A.R."/>
            <person name="Tiedje J.M."/>
            <person name="Woyke T."/>
        </authorList>
    </citation>
    <scope>NUCLEOTIDE SEQUENCE [LARGE SCALE GENOMIC DNA]</scope>
    <source>
        <strain evidence="3">CCGE1002</strain>
        <plasmid evidence="3">pBC201</plasmid>
    </source>
</reference>
<name>D5WN86_PARAM</name>
<protein>
    <submittedName>
        <fullName evidence="2">Uncharacterized protein</fullName>
    </submittedName>
</protein>
<dbReference type="HOGENOM" id="CLU_1746232_0_0_4"/>
<gene>
    <name evidence="2" type="ordered locus">BC1002_6976</name>
</gene>
<feature type="region of interest" description="Disordered" evidence="1">
    <location>
        <begin position="126"/>
        <end position="149"/>
    </location>
</feature>
<dbReference type="Proteomes" id="UP000002190">
    <property type="component" value="Plasmid pBC201"/>
</dbReference>
<dbReference type="RefSeq" id="WP_013094546.1">
    <property type="nucleotide sequence ID" value="NC_014120.1"/>
</dbReference>
<keyword evidence="2" id="KW-0614">Plasmid</keyword>
<organism evidence="2 3">
    <name type="scientific">Paraburkholderia atlantica</name>
    <dbReference type="NCBI Taxonomy" id="2654982"/>
    <lineage>
        <taxon>Bacteria</taxon>
        <taxon>Pseudomonadati</taxon>
        <taxon>Pseudomonadota</taxon>
        <taxon>Betaproteobacteria</taxon>
        <taxon>Burkholderiales</taxon>
        <taxon>Burkholderiaceae</taxon>
        <taxon>Paraburkholderia</taxon>
    </lineage>
</organism>
<evidence type="ECO:0000313" key="3">
    <source>
        <dbReference type="Proteomes" id="UP000002190"/>
    </source>
</evidence>
<reference evidence="2 3" key="2">
    <citation type="journal article" date="2012" name="J. Bacteriol.">
        <title>Genome Sequences of Burkholderia sp. Strains CCGE1002 and H160, Isolated from Legume Nodules in Mexico and Brazil.</title>
        <authorList>
            <person name="Ormeno-Orrillo E."/>
            <person name="Rogel M.A."/>
            <person name="Chueire L.M."/>
            <person name="Tiedje J.M."/>
            <person name="Martinez-Romero E."/>
            <person name="Hungria M."/>
        </authorList>
    </citation>
    <scope>NUCLEOTIDE SEQUENCE [LARGE SCALE GENOMIC DNA]</scope>
    <source>
        <strain evidence="2 3">CCGE1002</strain>
        <plasmid evidence="3">pBC201</plasmid>
    </source>
</reference>
<dbReference type="GeneID" id="301097974"/>